<comment type="caution">
    <text evidence="1">The sequence shown here is derived from an EMBL/GenBank/DDBJ whole genome shotgun (WGS) entry which is preliminary data.</text>
</comment>
<gene>
    <name evidence="1" type="ORF">GGD40_000900</name>
</gene>
<evidence type="ECO:0008006" key="3">
    <source>
        <dbReference type="Google" id="ProtNLM"/>
    </source>
</evidence>
<reference evidence="1 2" key="1">
    <citation type="submission" date="2020-07" db="EMBL/GenBank/DDBJ databases">
        <title>Exploring microbial biodiversity for novel pathways involved in the catabolism of aromatic compounds derived from lignin.</title>
        <authorList>
            <person name="Elkins J."/>
        </authorList>
    </citation>
    <scope>NUCLEOTIDE SEQUENCE [LARGE SCALE GENOMIC DNA]</scope>
    <source>
        <strain evidence="1 2">H2C3C</strain>
    </source>
</reference>
<name>A0A7Y9WJM8_9BURK</name>
<protein>
    <recommendedName>
        <fullName evidence="3">DUF1566 domain-containing protein</fullName>
    </recommendedName>
</protein>
<dbReference type="Proteomes" id="UP000540929">
    <property type="component" value="Unassembled WGS sequence"/>
</dbReference>
<dbReference type="AlphaFoldDB" id="A0A7Y9WJM8"/>
<evidence type="ECO:0000313" key="1">
    <source>
        <dbReference type="EMBL" id="NYH21421.1"/>
    </source>
</evidence>
<dbReference type="EMBL" id="JACCAS010000001">
    <property type="protein sequence ID" value="NYH21421.1"/>
    <property type="molecule type" value="Genomic_DNA"/>
</dbReference>
<accession>A0A7Y9WJM8</accession>
<proteinExistence type="predicted"/>
<evidence type="ECO:0000313" key="2">
    <source>
        <dbReference type="Proteomes" id="UP000540929"/>
    </source>
</evidence>
<keyword evidence="2" id="KW-1185">Reference proteome</keyword>
<organism evidence="1 2">
    <name type="scientific">Paraburkholderia bryophila</name>
    <dbReference type="NCBI Taxonomy" id="420952"/>
    <lineage>
        <taxon>Bacteria</taxon>
        <taxon>Pseudomonadati</taxon>
        <taxon>Pseudomonadota</taxon>
        <taxon>Betaproteobacteria</taxon>
        <taxon>Burkholderiales</taxon>
        <taxon>Burkholderiaceae</taxon>
        <taxon>Paraburkholderia</taxon>
    </lineage>
</organism>
<dbReference type="RefSeq" id="WP_179742908.1">
    <property type="nucleotide sequence ID" value="NZ_JACCAS010000001.1"/>
</dbReference>
<sequence>MTITLEAIEAEQTRIGAMIAAFKAQPHATEYRVDGVTIPLAAGERVAGPVLNDDGTLSHYLIKLPGASEEMVNHQGARAYAHGRCAVTPTRREGRLLQANLPDELPEEAIWLDDEYDGDSSFAWCQDFYGGIQFSGGRKSAALRAVAVRRFIPSVI</sequence>